<keyword evidence="1" id="KW-1133">Transmembrane helix</keyword>
<sequence length="63" mass="7035">MLVLTASLVGNRDTIECKISIGKSLNRSLGLFFLTSSGPLGFSFKHLFFFVIQLYLPLSVRKI</sequence>
<dbReference type="AlphaFoldDB" id="A0A0A9FSI2"/>
<protein>
    <submittedName>
        <fullName evidence="2">Uncharacterized protein</fullName>
    </submittedName>
</protein>
<proteinExistence type="predicted"/>
<reference evidence="2" key="2">
    <citation type="journal article" date="2015" name="Data Brief">
        <title>Shoot transcriptome of the giant reed, Arundo donax.</title>
        <authorList>
            <person name="Barrero R.A."/>
            <person name="Guerrero F.D."/>
            <person name="Moolhuijzen P."/>
            <person name="Goolsby J.A."/>
            <person name="Tidwell J."/>
            <person name="Bellgard S.E."/>
            <person name="Bellgard M.I."/>
        </authorList>
    </citation>
    <scope>NUCLEOTIDE SEQUENCE</scope>
    <source>
        <tissue evidence="2">Shoot tissue taken approximately 20 cm above the soil surface</tissue>
    </source>
</reference>
<reference evidence="2" key="1">
    <citation type="submission" date="2014-09" db="EMBL/GenBank/DDBJ databases">
        <authorList>
            <person name="Magalhaes I.L.F."/>
            <person name="Oliveira U."/>
            <person name="Santos F.R."/>
            <person name="Vidigal T.H.D.A."/>
            <person name="Brescovit A.D."/>
            <person name="Santos A.J."/>
        </authorList>
    </citation>
    <scope>NUCLEOTIDE SEQUENCE</scope>
    <source>
        <tissue evidence="2">Shoot tissue taken approximately 20 cm above the soil surface</tissue>
    </source>
</reference>
<evidence type="ECO:0000313" key="2">
    <source>
        <dbReference type="EMBL" id="JAE15227.1"/>
    </source>
</evidence>
<evidence type="ECO:0000256" key="1">
    <source>
        <dbReference type="SAM" id="Phobius"/>
    </source>
</evidence>
<keyword evidence="1" id="KW-0812">Transmembrane</keyword>
<organism evidence="2">
    <name type="scientific">Arundo donax</name>
    <name type="common">Giant reed</name>
    <name type="synonym">Donax arundinaceus</name>
    <dbReference type="NCBI Taxonomy" id="35708"/>
    <lineage>
        <taxon>Eukaryota</taxon>
        <taxon>Viridiplantae</taxon>
        <taxon>Streptophyta</taxon>
        <taxon>Embryophyta</taxon>
        <taxon>Tracheophyta</taxon>
        <taxon>Spermatophyta</taxon>
        <taxon>Magnoliopsida</taxon>
        <taxon>Liliopsida</taxon>
        <taxon>Poales</taxon>
        <taxon>Poaceae</taxon>
        <taxon>PACMAD clade</taxon>
        <taxon>Arundinoideae</taxon>
        <taxon>Arundineae</taxon>
        <taxon>Arundo</taxon>
    </lineage>
</organism>
<dbReference type="EMBL" id="GBRH01182669">
    <property type="protein sequence ID" value="JAE15227.1"/>
    <property type="molecule type" value="Transcribed_RNA"/>
</dbReference>
<feature type="transmembrane region" description="Helical" evidence="1">
    <location>
        <begin position="31"/>
        <end position="56"/>
    </location>
</feature>
<keyword evidence="1" id="KW-0472">Membrane</keyword>
<accession>A0A0A9FSI2</accession>
<name>A0A0A9FSI2_ARUDO</name>